<dbReference type="GO" id="GO:0061630">
    <property type="term" value="F:ubiquitin protein ligase activity"/>
    <property type="evidence" value="ECO:0007669"/>
    <property type="project" value="InterPro"/>
</dbReference>
<feature type="compositionally biased region" description="Low complexity" evidence="2">
    <location>
        <begin position="28"/>
        <end position="40"/>
    </location>
</feature>
<dbReference type="GO" id="GO:0008270">
    <property type="term" value="F:zinc ion binding"/>
    <property type="evidence" value="ECO:0007669"/>
    <property type="project" value="UniProtKB-KW"/>
</dbReference>
<feature type="region of interest" description="Disordered" evidence="2">
    <location>
        <begin position="331"/>
        <end position="354"/>
    </location>
</feature>
<keyword evidence="1" id="KW-0862">Zinc</keyword>
<feature type="compositionally biased region" description="Polar residues" evidence="2">
    <location>
        <begin position="529"/>
        <end position="544"/>
    </location>
</feature>
<name>A0A1Q2YHD7_9ASCO</name>
<feature type="region of interest" description="Disordered" evidence="2">
    <location>
        <begin position="1"/>
        <end position="53"/>
    </location>
</feature>
<evidence type="ECO:0000313" key="5">
    <source>
        <dbReference type="Proteomes" id="UP000186136"/>
    </source>
</evidence>
<dbReference type="InterPro" id="IPR057634">
    <property type="entry name" value="PAH_ZNF598/HEL2"/>
</dbReference>
<dbReference type="Proteomes" id="UP000186136">
    <property type="component" value="Unassembled WGS sequence"/>
</dbReference>
<evidence type="ECO:0000256" key="1">
    <source>
        <dbReference type="PROSITE-ProRule" id="PRU00175"/>
    </source>
</evidence>
<sequence length="699" mass="78290">MASENVSVATQKSKSRKKKNDTILQVRSESNSDSSSSNINLQDNLREAKNVKQDSDKNEDEACLICAENIEVASLSPCNHRVCHMCSFRNVALYKKHQCLVCRTEVPHFIYTENLKCDKFDDIGKSQLIPAFKGDHGVRFTSEYAKDKTLRLLEYTCPIKSCSFHEKKLSNFKELNNHVKDAHDKYYCELCAKFKKAFISELKLNSRKQLHQHQTKGDSIGFNGHPECKFCTNKRFYSDDELYVHMRDHHEKCHICQQIDSNNPQYFRNYDHLAQHFRSAHYVCTVQSCLDQKFVVFRDDFDLQTHMAKEHAGLMGNNILFSTNTFNNQLHTVPNNKKKGKAPANKGGSDNDSYTLKKKRLEERAKHYLNYSKPDIDKFLVVNEEYRDGSLTAQEIVGKYHEIFKNSKDVDYDLLIYELSGLFPSKSDLRKNLEAINRPQLEVRELKERFPALPGIGNSLQQSFWGGGNTSRSSSKLKLSGSGSTSMGSSNMPMLPVDDSPLFPELPRASSWANTRSASQCSSNSSTSGRVQTRGMSSNSTPINGYSIPGYNPLPAKGSKSKSKNPWSSTQRVSTINPSASTSFPSLPTTSMAKPATKSSSFSPSLSPSYTTPRSTTPRLTTPNRPVDESLFPSLPKEQPKKVIPRVKPAVAISGAWGAGTVDSRDSSPSDGFDLDIIGTSVKNVKGKKGKKVVYRIGL</sequence>
<protein>
    <recommendedName>
        <fullName evidence="3">RING-type domain-containing protein</fullName>
    </recommendedName>
</protein>
<dbReference type="AlphaFoldDB" id="A0A1Q2YHD7"/>
<evidence type="ECO:0000256" key="2">
    <source>
        <dbReference type="SAM" id="MobiDB-lite"/>
    </source>
</evidence>
<dbReference type="InterPro" id="IPR056437">
    <property type="entry name" value="Znf-C2H2_ZNF598/HEL2"/>
</dbReference>
<feature type="compositionally biased region" description="Low complexity" evidence="2">
    <location>
        <begin position="470"/>
        <end position="492"/>
    </location>
</feature>
<feature type="region of interest" description="Disordered" evidence="2">
    <location>
        <begin position="464"/>
        <end position="635"/>
    </location>
</feature>
<dbReference type="GO" id="GO:0016567">
    <property type="term" value="P:protein ubiquitination"/>
    <property type="evidence" value="ECO:0007669"/>
    <property type="project" value="TreeGrafter"/>
</dbReference>
<dbReference type="PANTHER" id="PTHR22938">
    <property type="entry name" value="ZINC FINGER PROTEIN 598"/>
    <property type="match status" value="1"/>
</dbReference>
<dbReference type="Pfam" id="PF23230">
    <property type="entry name" value="zf-C2H2_13"/>
    <property type="match status" value="1"/>
</dbReference>
<feature type="compositionally biased region" description="Low complexity" evidence="2">
    <location>
        <begin position="595"/>
        <end position="625"/>
    </location>
</feature>
<gene>
    <name evidence="4" type="ORF">PMKS-002383</name>
</gene>
<feature type="compositionally biased region" description="Basic and acidic residues" evidence="2">
    <location>
        <begin position="44"/>
        <end position="53"/>
    </location>
</feature>
<dbReference type="PANTHER" id="PTHR22938:SF0">
    <property type="entry name" value="E3 UBIQUITIN-PROTEIN LIGASE ZNF598"/>
    <property type="match status" value="1"/>
</dbReference>
<dbReference type="InterPro" id="IPR044288">
    <property type="entry name" value="ZNF598/HEL2"/>
</dbReference>
<keyword evidence="1" id="KW-0863">Zinc-finger</keyword>
<feature type="domain" description="RING-type" evidence="3">
    <location>
        <begin position="63"/>
        <end position="103"/>
    </location>
</feature>
<keyword evidence="1" id="KW-0479">Metal-binding</keyword>
<dbReference type="OrthoDB" id="3838338at2759"/>
<dbReference type="Pfam" id="PF25447">
    <property type="entry name" value="RING_ZNF598"/>
    <property type="match status" value="1"/>
</dbReference>
<accession>A0A1Q2YHD7</accession>
<dbReference type="PROSITE" id="PS50089">
    <property type="entry name" value="ZF_RING_2"/>
    <property type="match status" value="1"/>
</dbReference>
<feature type="compositionally biased region" description="Polar residues" evidence="2">
    <location>
        <begin position="564"/>
        <end position="592"/>
    </location>
</feature>
<organism evidence="4 5">
    <name type="scientific">Pichia membranifaciens</name>
    <dbReference type="NCBI Taxonomy" id="4926"/>
    <lineage>
        <taxon>Eukaryota</taxon>
        <taxon>Fungi</taxon>
        <taxon>Dikarya</taxon>
        <taxon>Ascomycota</taxon>
        <taxon>Saccharomycotina</taxon>
        <taxon>Pichiomycetes</taxon>
        <taxon>Pichiales</taxon>
        <taxon>Pichiaceae</taxon>
        <taxon>Pichia</taxon>
    </lineage>
</organism>
<proteinExistence type="predicted"/>
<dbReference type="InterPro" id="IPR013087">
    <property type="entry name" value="Znf_C2H2_type"/>
</dbReference>
<feature type="compositionally biased region" description="Low complexity" evidence="2">
    <location>
        <begin position="517"/>
        <end position="528"/>
    </location>
</feature>
<evidence type="ECO:0000259" key="3">
    <source>
        <dbReference type="PROSITE" id="PS50089"/>
    </source>
</evidence>
<dbReference type="InterPro" id="IPR013083">
    <property type="entry name" value="Znf_RING/FYVE/PHD"/>
</dbReference>
<dbReference type="Gene3D" id="3.30.40.10">
    <property type="entry name" value="Zinc/RING finger domain, C3HC4 (zinc finger)"/>
    <property type="match status" value="1"/>
</dbReference>
<dbReference type="SUPFAM" id="SSF57850">
    <property type="entry name" value="RING/U-box"/>
    <property type="match status" value="1"/>
</dbReference>
<keyword evidence="5" id="KW-1185">Reference proteome</keyword>
<reference evidence="4 5" key="1">
    <citation type="submission" date="2016-08" db="EMBL/GenBank/DDBJ databases">
        <title>Whole genome shotgun sequence of Pichia membranifaciens KS47-1.</title>
        <authorList>
            <person name="Konishi M."/>
            <person name="Ishida M."/>
            <person name="Arakawa T."/>
            <person name="Kato Y."/>
            <person name="Horiuchi J."/>
        </authorList>
    </citation>
    <scope>NUCLEOTIDE SEQUENCE [LARGE SCALE GENOMIC DNA]</scope>
    <source>
        <strain evidence="4 5">KS47-1</strain>
    </source>
</reference>
<dbReference type="InterPro" id="IPR001841">
    <property type="entry name" value="Znf_RING"/>
</dbReference>
<feature type="compositionally biased region" description="Polar residues" evidence="2">
    <location>
        <begin position="1"/>
        <end position="12"/>
    </location>
</feature>
<comment type="caution">
    <text evidence="4">The sequence shown here is derived from an EMBL/GenBank/DDBJ whole genome shotgun (WGS) entry which is preliminary data.</text>
</comment>
<dbReference type="SMART" id="SM00355">
    <property type="entry name" value="ZnF_C2H2"/>
    <property type="match status" value="4"/>
</dbReference>
<dbReference type="GO" id="GO:0072344">
    <property type="term" value="P:rescue of stalled ribosome"/>
    <property type="evidence" value="ECO:0007669"/>
    <property type="project" value="InterPro"/>
</dbReference>
<dbReference type="Pfam" id="PF23202">
    <property type="entry name" value="PAH_ZNF598"/>
    <property type="match status" value="1"/>
</dbReference>
<dbReference type="GO" id="GO:0043022">
    <property type="term" value="F:ribosome binding"/>
    <property type="evidence" value="ECO:0007669"/>
    <property type="project" value="TreeGrafter"/>
</dbReference>
<dbReference type="EMBL" id="BDGI01000090">
    <property type="protein sequence ID" value="GAV28905.1"/>
    <property type="molecule type" value="Genomic_DNA"/>
</dbReference>
<evidence type="ECO:0000313" key="4">
    <source>
        <dbReference type="EMBL" id="GAV28905.1"/>
    </source>
</evidence>